<evidence type="ECO:0000256" key="1">
    <source>
        <dbReference type="ARBA" id="ARBA00004117"/>
    </source>
</evidence>
<dbReference type="EMBL" id="AP018738">
    <property type="protein sequence ID" value="BBE51530.1"/>
    <property type="molecule type" value="Genomic_DNA"/>
</dbReference>
<dbReference type="Gene3D" id="3.40.1550.10">
    <property type="entry name" value="CheC-like"/>
    <property type="match status" value="1"/>
</dbReference>
<evidence type="ECO:0000256" key="10">
    <source>
        <dbReference type="ARBA" id="ARBA00023143"/>
    </source>
</evidence>
<evidence type="ECO:0000313" key="15">
    <source>
        <dbReference type="EMBL" id="BBE51530.1"/>
    </source>
</evidence>
<dbReference type="AlphaFoldDB" id="A0A2Z6GDL4"/>
<accession>A0A2Z6GDL4</accession>
<keyword evidence="15" id="KW-0282">Flagellum</keyword>
<keyword evidence="10" id="KW-0975">Bacterial flagellum</keyword>
<evidence type="ECO:0000256" key="5">
    <source>
        <dbReference type="ARBA" id="ARBA00022475"/>
    </source>
</evidence>
<dbReference type="InterPro" id="IPR036429">
    <property type="entry name" value="SpoA-like_sf"/>
</dbReference>
<dbReference type="GO" id="GO:0071978">
    <property type="term" value="P:bacterial-type flagellum-dependent swarming motility"/>
    <property type="evidence" value="ECO:0007669"/>
    <property type="project" value="TreeGrafter"/>
</dbReference>
<evidence type="ECO:0000256" key="6">
    <source>
        <dbReference type="ARBA" id="ARBA00022500"/>
    </source>
</evidence>
<comment type="subcellular location">
    <subcellularLocation>
        <location evidence="1">Bacterial flagellum basal body</location>
    </subcellularLocation>
    <subcellularLocation>
        <location evidence="2">Cell inner membrane</location>
        <topology evidence="2">Peripheral membrane protein</topology>
    </subcellularLocation>
</comment>
<dbReference type="SUPFAM" id="SSF103039">
    <property type="entry name" value="CheC-like"/>
    <property type="match status" value="1"/>
</dbReference>
<keyword evidence="9" id="KW-0472">Membrane</keyword>
<comment type="similarity">
    <text evidence="3">Belongs to the FliM family.</text>
</comment>
<dbReference type="InterPro" id="IPR028976">
    <property type="entry name" value="CheC-like_sf"/>
</dbReference>
<keyword evidence="16" id="KW-1185">Reference proteome</keyword>
<dbReference type="PANTHER" id="PTHR30034">
    <property type="entry name" value="FLAGELLAR MOTOR SWITCH PROTEIN FLIM"/>
    <property type="match status" value="1"/>
</dbReference>
<dbReference type="PIRSF" id="PIRSF002888">
    <property type="entry name" value="FliM"/>
    <property type="match status" value="1"/>
</dbReference>
<evidence type="ECO:0000256" key="11">
    <source>
        <dbReference type="ARBA" id="ARBA00025044"/>
    </source>
</evidence>
<keyword evidence="8" id="KW-0283">Flagellar rotation</keyword>
<dbReference type="SUPFAM" id="SSF101801">
    <property type="entry name" value="Surface presentation of antigens (SPOA)"/>
    <property type="match status" value="1"/>
</dbReference>
<evidence type="ECO:0000259" key="14">
    <source>
        <dbReference type="Pfam" id="PF01052"/>
    </source>
</evidence>
<evidence type="ECO:0000256" key="12">
    <source>
        <dbReference type="NCBIfam" id="TIGR01397"/>
    </source>
</evidence>
<sequence>MASDFLSQDEVDSLLRGVTGESDDDKKSDDAPGGVRSYNLATQERIVRGRMPTMEVVNERFARLFRINLFNFIRRTPEISVGQVRVLKFSEFIRNLPVPANFNLVQAKPLRGNGLIIFDPNLVFQVVDNMFGGDGSIHTRVEGREFTQTEMRIIQKLLGVVFESYEKSWESVYKLKFEFVRSEMNPQFVNIATPNEVVVATTFEVEFGGSGGPIHFCFPYAMIEPIRELLYSSMQGDHLIADKRWLHMLSKQIQSADVELKAMLGHSRITLGQVLKMQAGDVISLEVDESIQAMVGEVPVMECKYGVFNGQYALRVEKMLTGTSGDSNGEQS</sequence>
<evidence type="ECO:0000256" key="3">
    <source>
        <dbReference type="ARBA" id="ARBA00011049"/>
    </source>
</evidence>
<evidence type="ECO:0000256" key="8">
    <source>
        <dbReference type="ARBA" id="ARBA00022779"/>
    </source>
</evidence>
<dbReference type="KEGG" id="fam:OYT1_ch2004"/>
<evidence type="ECO:0000256" key="2">
    <source>
        <dbReference type="ARBA" id="ARBA00004417"/>
    </source>
</evidence>
<keyword evidence="15" id="KW-0966">Cell projection</keyword>
<feature type="region of interest" description="Disordered" evidence="13">
    <location>
        <begin position="1"/>
        <end position="36"/>
    </location>
</feature>
<dbReference type="Gene3D" id="2.30.330.10">
    <property type="entry name" value="SpoA-like"/>
    <property type="match status" value="1"/>
</dbReference>
<dbReference type="Pfam" id="PF01052">
    <property type="entry name" value="FliMN_C"/>
    <property type="match status" value="1"/>
</dbReference>
<evidence type="ECO:0000256" key="7">
    <source>
        <dbReference type="ARBA" id="ARBA00022519"/>
    </source>
</evidence>
<dbReference type="InterPro" id="IPR001543">
    <property type="entry name" value="FliN-like_C"/>
</dbReference>
<dbReference type="CDD" id="cd17908">
    <property type="entry name" value="FliM"/>
    <property type="match status" value="1"/>
</dbReference>
<keyword evidence="15" id="KW-0969">Cilium</keyword>
<keyword evidence="7" id="KW-0997">Cell inner membrane</keyword>
<dbReference type="GO" id="GO:0050918">
    <property type="term" value="P:positive chemotaxis"/>
    <property type="evidence" value="ECO:0007669"/>
    <property type="project" value="TreeGrafter"/>
</dbReference>
<gene>
    <name evidence="15" type="ORF">OYT1_ch2004</name>
</gene>
<dbReference type="GO" id="GO:0005886">
    <property type="term" value="C:plasma membrane"/>
    <property type="evidence" value="ECO:0007669"/>
    <property type="project" value="UniProtKB-SubCell"/>
</dbReference>
<evidence type="ECO:0000256" key="4">
    <source>
        <dbReference type="ARBA" id="ARBA00021898"/>
    </source>
</evidence>
<name>A0A2Z6GDL4_9PROT</name>
<evidence type="ECO:0000313" key="16">
    <source>
        <dbReference type="Proteomes" id="UP000033070"/>
    </source>
</evidence>
<proteinExistence type="inferred from homology"/>
<dbReference type="InterPro" id="IPR001689">
    <property type="entry name" value="Flag_FliM"/>
</dbReference>
<dbReference type="GO" id="GO:0009425">
    <property type="term" value="C:bacterial-type flagellum basal body"/>
    <property type="evidence" value="ECO:0007669"/>
    <property type="project" value="UniProtKB-SubCell"/>
</dbReference>
<reference evidence="15 16" key="1">
    <citation type="submission" date="2018-06" db="EMBL/GenBank/DDBJ databases">
        <title>OYT1 Genome Sequencing.</title>
        <authorList>
            <person name="Kato S."/>
            <person name="Itoh T."/>
            <person name="Ohkuma M."/>
        </authorList>
    </citation>
    <scope>NUCLEOTIDE SEQUENCE [LARGE SCALE GENOMIC DNA]</scope>
    <source>
        <strain evidence="15 16">OYT1</strain>
    </source>
</reference>
<dbReference type="PANTHER" id="PTHR30034:SF3">
    <property type="entry name" value="FLAGELLAR MOTOR SWITCH PROTEIN FLIM"/>
    <property type="match status" value="1"/>
</dbReference>
<organism evidence="15 16">
    <name type="scientific">Ferriphaselus amnicola</name>
    <dbReference type="NCBI Taxonomy" id="1188319"/>
    <lineage>
        <taxon>Bacteria</taxon>
        <taxon>Pseudomonadati</taxon>
        <taxon>Pseudomonadota</taxon>
        <taxon>Betaproteobacteria</taxon>
        <taxon>Nitrosomonadales</taxon>
        <taxon>Gallionellaceae</taxon>
        <taxon>Ferriphaselus</taxon>
    </lineage>
</organism>
<dbReference type="RefSeq" id="WP_062626194.1">
    <property type="nucleotide sequence ID" value="NZ_AP018738.1"/>
</dbReference>
<evidence type="ECO:0000256" key="13">
    <source>
        <dbReference type="SAM" id="MobiDB-lite"/>
    </source>
</evidence>
<dbReference type="Pfam" id="PF02154">
    <property type="entry name" value="FliM"/>
    <property type="match status" value="1"/>
</dbReference>
<dbReference type="GO" id="GO:0003774">
    <property type="term" value="F:cytoskeletal motor activity"/>
    <property type="evidence" value="ECO:0007669"/>
    <property type="project" value="InterPro"/>
</dbReference>
<protein>
    <recommendedName>
        <fullName evidence="4 12">Flagellar motor switch protein FliM</fullName>
    </recommendedName>
</protein>
<dbReference type="Proteomes" id="UP000033070">
    <property type="component" value="Chromosome"/>
</dbReference>
<keyword evidence="5" id="KW-1003">Cell membrane</keyword>
<dbReference type="PRINTS" id="PR00955">
    <property type="entry name" value="FLGMOTORFLIM"/>
</dbReference>
<keyword evidence="6" id="KW-0145">Chemotaxis</keyword>
<dbReference type="STRING" id="1188319.OYT1_00995"/>
<comment type="function">
    <text evidence="11">FliM is one of three proteins (FliG, FliN, FliM) that forms the rotor-mounted switch complex (C ring), located at the base of the basal body. This complex interacts with the CheY and CheZ chemotaxis proteins, in addition to contacting components of the motor that determine the direction of flagellar rotation.</text>
</comment>
<evidence type="ECO:0000256" key="9">
    <source>
        <dbReference type="ARBA" id="ARBA00023136"/>
    </source>
</evidence>
<feature type="domain" description="Flagellar motor switch protein FliN-like C-terminal" evidence="14">
    <location>
        <begin position="252"/>
        <end position="320"/>
    </location>
</feature>
<dbReference type="NCBIfam" id="TIGR01397">
    <property type="entry name" value="fliM_switch"/>
    <property type="match status" value="1"/>
</dbReference>
<dbReference type="OrthoDB" id="9806941at2"/>